<dbReference type="Proteomes" id="UP000188627">
    <property type="component" value="Unassembled WGS sequence"/>
</dbReference>
<reference evidence="4" key="1">
    <citation type="submission" date="2017-01" db="EMBL/GenBank/DDBJ databases">
        <title>Draft genome of the species Salinivibrio sharmensis.</title>
        <authorList>
            <person name="Lopez-Hermoso C."/>
            <person name="De La Haba R."/>
            <person name="Sanchez-Porro C."/>
            <person name="Ventosa A."/>
        </authorList>
    </citation>
    <scope>NUCLEOTIDE SEQUENCE [LARGE SCALE GENOMIC DNA]</scope>
    <source>
        <strain evidence="4">CBH463</strain>
    </source>
</reference>
<dbReference type="Gene3D" id="3.40.50.300">
    <property type="entry name" value="P-loop containing nucleotide triphosphate hydrolases"/>
    <property type="match status" value="1"/>
</dbReference>
<dbReference type="InterPro" id="IPR051316">
    <property type="entry name" value="Zinc-reg_GTPase_activator"/>
</dbReference>
<comment type="caution">
    <text evidence="3">The sequence shown here is derived from an EMBL/GenBank/DDBJ whole genome shotgun (WGS) entry which is preliminary data.</text>
</comment>
<proteinExistence type="predicted"/>
<comment type="function">
    <text evidence="1">Zinc chaperone that directly transfers zinc cofactor to target proteins, thereby activating them. Zinc is transferred from the CXCC motif in the GTPase domain to the zinc binding site in target proteins in a process requiring GTP hydrolysis.</text>
</comment>
<dbReference type="EMBL" id="MUFC01000009">
    <property type="protein sequence ID" value="OOE88061.1"/>
    <property type="molecule type" value="Genomic_DNA"/>
</dbReference>
<protein>
    <submittedName>
        <fullName evidence="3">GTP-binding protein</fullName>
    </submittedName>
</protein>
<dbReference type="InterPro" id="IPR003495">
    <property type="entry name" value="CobW/HypB/UreG_nucleotide-bd"/>
</dbReference>
<dbReference type="PANTHER" id="PTHR13748:SF46">
    <property type="entry name" value="ZINC CHAPERONE YEIR"/>
    <property type="match status" value="1"/>
</dbReference>
<dbReference type="InterPro" id="IPR027417">
    <property type="entry name" value="P-loop_NTPase"/>
</dbReference>
<keyword evidence="4" id="KW-1185">Reference proteome</keyword>
<feature type="domain" description="CobW C-terminal" evidence="2">
    <location>
        <begin position="237"/>
        <end position="320"/>
    </location>
</feature>
<dbReference type="SMART" id="SM00833">
    <property type="entry name" value="CobW_C"/>
    <property type="match status" value="1"/>
</dbReference>
<organism evidence="3 4">
    <name type="scientific">Salinivibrio sharmensis</name>
    <dbReference type="NCBI Taxonomy" id="390883"/>
    <lineage>
        <taxon>Bacteria</taxon>
        <taxon>Pseudomonadati</taxon>
        <taxon>Pseudomonadota</taxon>
        <taxon>Gammaproteobacteria</taxon>
        <taxon>Vibrionales</taxon>
        <taxon>Vibrionaceae</taxon>
        <taxon>Salinivibrio</taxon>
    </lineage>
</organism>
<sequence>MSQIAANIITGFLGVGKTTAIRHLLANKPEHERWAILVNEFGEVGVDGAILSEQGALVKEVPGGCMCCVAGLPMTVGLNTLLAEQPDRILIEPTGLGHPKDIIGKLTQPPFDTTLSLGATITLVDPRCIDDVRYRENQNFHDQIALADVVVANKLDQCSEAQIATFYDYVAAFDGEKSLVTGVEQGALETAWLALPRHARQAHYHHHHNDAEPMITLALGPDDTDTRKENQGQGYVSCGWLFAANCCFPFDALYGLLSNINAQRIKAVVNTDEGFYAFNVANQVVTVTPMSIEQAESRIEVIDTDALPWDELESILLSFLTPSSQRV</sequence>
<dbReference type="PANTHER" id="PTHR13748">
    <property type="entry name" value="COBW-RELATED"/>
    <property type="match status" value="1"/>
</dbReference>
<name>A0ABX3KGC5_9GAMM</name>
<dbReference type="Pfam" id="PF02492">
    <property type="entry name" value="cobW"/>
    <property type="match status" value="1"/>
</dbReference>
<accession>A0ABX3KGC5</accession>
<dbReference type="InterPro" id="IPR011629">
    <property type="entry name" value="CobW-like_C"/>
</dbReference>
<gene>
    <name evidence="3" type="ORF">BZG74_10315</name>
</gene>
<evidence type="ECO:0000259" key="2">
    <source>
        <dbReference type="SMART" id="SM00833"/>
    </source>
</evidence>
<evidence type="ECO:0000313" key="4">
    <source>
        <dbReference type="Proteomes" id="UP000188627"/>
    </source>
</evidence>
<dbReference type="SUPFAM" id="SSF52540">
    <property type="entry name" value="P-loop containing nucleoside triphosphate hydrolases"/>
    <property type="match status" value="1"/>
</dbReference>
<dbReference type="CDD" id="cd03112">
    <property type="entry name" value="CobW-like"/>
    <property type="match status" value="1"/>
</dbReference>
<evidence type="ECO:0000256" key="1">
    <source>
        <dbReference type="ARBA" id="ARBA00045658"/>
    </source>
</evidence>
<dbReference type="RefSeq" id="WP_077772510.1">
    <property type="nucleotide sequence ID" value="NZ_MUFC01000009.1"/>
</dbReference>
<evidence type="ECO:0000313" key="3">
    <source>
        <dbReference type="EMBL" id="OOE88061.1"/>
    </source>
</evidence>